<gene>
    <name evidence="1" type="ORF">AT705_24680</name>
</gene>
<evidence type="ECO:0000313" key="1">
    <source>
        <dbReference type="EMBL" id="ALU46162.1"/>
    </source>
</evidence>
<reference evidence="1 2" key="1">
    <citation type="submission" date="2015-12" db="EMBL/GenBank/DDBJ databases">
        <title>Complete genome sequence of Pseudoalteromonas rubra SCSIO 6842, harboring a conjugative plasmid.</title>
        <authorList>
            <person name="Li B."/>
            <person name="Wang X."/>
        </authorList>
    </citation>
    <scope>NUCLEOTIDE SEQUENCE [LARGE SCALE GENOMIC DNA]</scope>
    <source>
        <strain evidence="1 2">SCSIO 6842</strain>
        <plasmid evidence="2">Plasmid pMBL6842</plasmid>
    </source>
</reference>
<proteinExistence type="predicted"/>
<dbReference type="Gene3D" id="1.10.3210.10">
    <property type="entry name" value="Hypothetical protein af1432"/>
    <property type="match status" value="1"/>
</dbReference>
<sequence length="245" mass="27017">MGLTMLSVLSKKGVILLEVRRLFGVGSRLSSTGESAFCEFKRLALQNEFDVSRLAFIAETDAALAAAVIEMAHRDVRFFKHQKNMALTHCLSRIGQRGVRVLAMSLELEQYKRRLPKAWQPAFEEAKGITWKVMQAASKIAHRQYSAKEVNEAMQSALILSLSCYAKIIACASLGWPPKRELVTSLMVPEPGLSELIQSAMGVYVEDTPNTVNAVQIAISAWAEIGTQSPLASPHIQKLEFTPGN</sequence>
<name>A0A0U2Y7T1_9GAMM</name>
<dbReference type="KEGG" id="prr:AT705_24680"/>
<protein>
    <submittedName>
        <fullName evidence="1">Uncharacterized protein</fullName>
    </submittedName>
</protein>
<dbReference type="EMBL" id="CP013613">
    <property type="protein sequence ID" value="ALU46162.1"/>
    <property type="molecule type" value="Genomic_DNA"/>
</dbReference>
<geneLocation type="plasmid" evidence="1 2">
    <name>pMBL6842</name>
</geneLocation>
<keyword evidence="1" id="KW-0614">Plasmid</keyword>
<dbReference type="Proteomes" id="UP000069015">
    <property type="component" value="Plasmid pMBL6842"/>
</dbReference>
<evidence type="ECO:0000313" key="2">
    <source>
        <dbReference type="Proteomes" id="UP000069015"/>
    </source>
</evidence>
<dbReference type="AlphaFoldDB" id="A0A0U2Y7T1"/>
<accession>A0A0U2Y7T1</accession>
<organism evidence="1 2">
    <name type="scientific">Pseudoalteromonas rubra</name>
    <dbReference type="NCBI Taxonomy" id="43658"/>
    <lineage>
        <taxon>Bacteria</taxon>
        <taxon>Pseudomonadati</taxon>
        <taxon>Pseudomonadota</taxon>
        <taxon>Gammaproteobacteria</taxon>
        <taxon>Alteromonadales</taxon>
        <taxon>Pseudoalteromonadaceae</taxon>
        <taxon>Pseudoalteromonas</taxon>
    </lineage>
</organism>